<dbReference type="EMBL" id="FODD01000035">
    <property type="protein sequence ID" value="SEO66288.1"/>
    <property type="molecule type" value="Genomic_DNA"/>
</dbReference>
<dbReference type="InterPro" id="IPR039556">
    <property type="entry name" value="ICL/PEPM"/>
</dbReference>
<keyword evidence="1" id="KW-0456">Lyase</keyword>
<evidence type="ECO:0000313" key="1">
    <source>
        <dbReference type="EMBL" id="SEO66288.1"/>
    </source>
</evidence>
<name>A0A1H8RJE3_9ACTN</name>
<gene>
    <name evidence="1" type="ORF">SAMN05216267_103512</name>
</gene>
<protein>
    <submittedName>
        <fullName evidence="1">2-Methylisocitrate lyase, PEP mutase family</fullName>
    </submittedName>
</protein>
<organism evidence="1 2">
    <name type="scientific">Actinacidiphila rubida</name>
    <dbReference type="NCBI Taxonomy" id="310780"/>
    <lineage>
        <taxon>Bacteria</taxon>
        <taxon>Bacillati</taxon>
        <taxon>Actinomycetota</taxon>
        <taxon>Actinomycetes</taxon>
        <taxon>Kitasatosporales</taxon>
        <taxon>Streptomycetaceae</taxon>
        <taxon>Actinacidiphila</taxon>
    </lineage>
</organism>
<reference evidence="1 2" key="1">
    <citation type="submission" date="2016-10" db="EMBL/GenBank/DDBJ databases">
        <authorList>
            <person name="de Groot N.N."/>
        </authorList>
    </citation>
    <scope>NUCLEOTIDE SEQUENCE [LARGE SCALE GENOMIC DNA]</scope>
    <source>
        <strain evidence="1 2">CGMCC 4.2026</strain>
    </source>
</reference>
<evidence type="ECO:0000313" key="2">
    <source>
        <dbReference type="Proteomes" id="UP000181951"/>
    </source>
</evidence>
<dbReference type="Gene3D" id="3.20.20.60">
    <property type="entry name" value="Phosphoenolpyruvate-binding domains"/>
    <property type="match status" value="1"/>
</dbReference>
<dbReference type="GO" id="GO:0016829">
    <property type="term" value="F:lyase activity"/>
    <property type="evidence" value="ECO:0007669"/>
    <property type="project" value="UniProtKB-KW"/>
</dbReference>
<dbReference type="Gene3D" id="6.10.250.2750">
    <property type="match status" value="1"/>
</dbReference>
<dbReference type="InterPro" id="IPR040442">
    <property type="entry name" value="Pyrv_kinase-like_dom_sf"/>
</dbReference>
<sequence>MPEPQPSATPSAASAATVEKARLLRKLSGEGVLVLPNAWDAGSAAVIASAGAAAIATTSGGVSWSAGRGDGQQLTRDQMAEAARRVVDAVPVPVTVDAEGGYGPAPEDVAATVRALVAAGAAGVNLEDSRAPGGPLFGVAEHAARLGAARTAAAAAGLPDLVVNARTDVFLFGIGAPEGRLDAVLARAEAYAAAGADGLFVPGLLDLEVLRELCAASPLPVNAMAGAGGPTVAELAAAGVRRVSVGTALAQAAYTAAHRAAAEILGEGTFASLAGALDFGTVDSLLSRRS</sequence>
<dbReference type="PANTHER" id="PTHR42905:SF16">
    <property type="entry name" value="CARBOXYPHOSPHONOENOLPYRUVATE PHOSPHONOMUTASE-LIKE PROTEIN (AFU_ORTHOLOGUE AFUA_5G07230)"/>
    <property type="match status" value="1"/>
</dbReference>
<dbReference type="OrthoDB" id="9780430at2"/>
<dbReference type="RefSeq" id="WP_075017862.1">
    <property type="nucleotide sequence ID" value="NZ_FODD01000035.1"/>
</dbReference>
<dbReference type="STRING" id="310780.SAMN05216267_103512"/>
<dbReference type="AlphaFoldDB" id="A0A1H8RJE3"/>
<dbReference type="Pfam" id="PF13714">
    <property type="entry name" value="PEP_mutase"/>
    <property type="match status" value="1"/>
</dbReference>
<dbReference type="Proteomes" id="UP000181951">
    <property type="component" value="Unassembled WGS sequence"/>
</dbReference>
<dbReference type="InterPro" id="IPR015813">
    <property type="entry name" value="Pyrv/PenolPyrv_kinase-like_dom"/>
</dbReference>
<dbReference type="SUPFAM" id="SSF51621">
    <property type="entry name" value="Phosphoenolpyruvate/pyruvate domain"/>
    <property type="match status" value="1"/>
</dbReference>
<dbReference type="CDD" id="cd00377">
    <property type="entry name" value="ICL_PEPM"/>
    <property type="match status" value="1"/>
</dbReference>
<keyword evidence="2" id="KW-1185">Reference proteome</keyword>
<accession>A0A1H8RJE3</accession>
<proteinExistence type="predicted"/>
<dbReference type="PANTHER" id="PTHR42905">
    <property type="entry name" value="PHOSPHOENOLPYRUVATE CARBOXYLASE"/>
    <property type="match status" value="1"/>
</dbReference>